<feature type="transmembrane region" description="Helical" evidence="2">
    <location>
        <begin position="179"/>
        <end position="201"/>
    </location>
</feature>
<dbReference type="GO" id="GO:0098662">
    <property type="term" value="P:inorganic cation transmembrane transport"/>
    <property type="evidence" value="ECO:0007669"/>
    <property type="project" value="TreeGrafter"/>
</dbReference>
<feature type="region of interest" description="Disordered" evidence="1">
    <location>
        <begin position="1"/>
        <end position="94"/>
    </location>
</feature>
<keyword evidence="4" id="KW-1185">Reference proteome</keyword>
<dbReference type="PANTHER" id="PTHR31102">
    <property type="match status" value="1"/>
</dbReference>
<feature type="transmembrane region" description="Helical" evidence="2">
    <location>
        <begin position="213"/>
        <end position="230"/>
    </location>
</feature>
<evidence type="ECO:0000256" key="1">
    <source>
        <dbReference type="SAM" id="MobiDB-lite"/>
    </source>
</evidence>
<dbReference type="PANTHER" id="PTHR31102:SF1">
    <property type="entry name" value="CATION_H+ EXCHANGER DOMAIN-CONTAINING PROTEIN"/>
    <property type="match status" value="1"/>
</dbReference>
<feature type="non-terminal residue" evidence="3">
    <location>
        <position position="266"/>
    </location>
</feature>
<comment type="caution">
    <text evidence="3">The sequence shown here is derived from an EMBL/GenBank/DDBJ whole genome shotgun (WGS) entry which is preliminary data.</text>
</comment>
<dbReference type="Proteomes" id="UP000000702">
    <property type="component" value="Unassembled WGS sequence"/>
</dbReference>
<keyword evidence="2" id="KW-0812">Transmembrane</keyword>
<feature type="compositionally biased region" description="Basic and acidic residues" evidence="1">
    <location>
        <begin position="17"/>
        <end position="34"/>
    </location>
</feature>
<dbReference type="VEuPathDB" id="TriTrypDB:TcIL3000_0_58210"/>
<feature type="compositionally biased region" description="Polar residues" evidence="1">
    <location>
        <begin position="1"/>
        <end position="16"/>
    </location>
</feature>
<dbReference type="AlphaFoldDB" id="F9WDD7"/>
<keyword evidence="2" id="KW-0472">Membrane</keyword>
<proteinExistence type="predicted"/>
<sequence>MVEPQSLKNGSSQPSLRENRNRSTEPTHNEKDRPAPPPSMTNKGVGLSKPGSVSTAPVARGATSDEASGVAAGKHREPRGAQEPFGACPAEEEDQVEETKDVSVVINQVQTMLSDEGCREVAYLLFDEQFKKLERKPSFTADTWDDIKYLGKSEKCCGFEYDWERNALHIIFMGCKYRFFALSFVLRLLCIIFFWVILLAIGPKEKFLPGGPYFDTGATILFSGIFGSILSKVTRIPSVACMVIAGAIYNNIPPTGATTRGIEPRR</sequence>
<name>F9WDD7_TRYCI</name>
<gene>
    <name evidence="3" type="ORF">TCIL3000_0_58210</name>
</gene>
<dbReference type="EMBL" id="CAEQ01001861">
    <property type="protein sequence ID" value="CCD15290.1"/>
    <property type="molecule type" value="Genomic_DNA"/>
</dbReference>
<accession>F9WDD7</accession>
<reference evidence="4" key="1">
    <citation type="submission" date="2011-07" db="EMBL/GenBank/DDBJ databases">
        <title>Divergent evolution of antigenic variation in African trypanosomes.</title>
        <authorList>
            <person name="Jackson A.P."/>
            <person name="Berry A."/>
            <person name="Allison H.C."/>
            <person name="Burton P."/>
            <person name="Anderson J."/>
            <person name="Aslett M."/>
            <person name="Brown R."/>
            <person name="Corton N."/>
            <person name="Harris D."/>
            <person name="Hauser H."/>
            <person name="Gamble J."/>
            <person name="Gilderthorp R."/>
            <person name="McQuillan J."/>
            <person name="Quail M.A."/>
            <person name="Sanders M."/>
            <person name="Van Tonder A."/>
            <person name="Ginger M.L."/>
            <person name="Donelson J.E."/>
            <person name="Field M.C."/>
            <person name="Barry J.D."/>
            <person name="Berriman M."/>
            <person name="Hertz-Fowler C."/>
        </authorList>
    </citation>
    <scope>NUCLEOTIDE SEQUENCE [LARGE SCALE GENOMIC DNA]</scope>
    <source>
        <strain evidence="4">IL3000</strain>
    </source>
</reference>
<evidence type="ECO:0000256" key="2">
    <source>
        <dbReference type="SAM" id="Phobius"/>
    </source>
</evidence>
<evidence type="ECO:0000313" key="4">
    <source>
        <dbReference type="Proteomes" id="UP000000702"/>
    </source>
</evidence>
<keyword evidence="2" id="KW-1133">Transmembrane helix</keyword>
<dbReference type="InterPro" id="IPR051843">
    <property type="entry name" value="CPA1_transporter"/>
</dbReference>
<evidence type="ECO:0000313" key="3">
    <source>
        <dbReference type="EMBL" id="CCD15290.1"/>
    </source>
</evidence>
<protein>
    <submittedName>
        <fullName evidence="3">WGS project CAEQ00000000 data, annotated contig 2357</fullName>
    </submittedName>
</protein>
<organism evidence="3 4">
    <name type="scientific">Trypanosoma congolense (strain IL3000)</name>
    <dbReference type="NCBI Taxonomy" id="1068625"/>
    <lineage>
        <taxon>Eukaryota</taxon>
        <taxon>Discoba</taxon>
        <taxon>Euglenozoa</taxon>
        <taxon>Kinetoplastea</taxon>
        <taxon>Metakinetoplastina</taxon>
        <taxon>Trypanosomatida</taxon>
        <taxon>Trypanosomatidae</taxon>
        <taxon>Trypanosoma</taxon>
        <taxon>Nannomonas</taxon>
    </lineage>
</organism>
<reference evidence="3 4" key="2">
    <citation type="journal article" date="2012" name="Proc. Natl. Acad. Sci. U.S.A.">
        <title>Antigenic diversity is generated by distinct evolutionary mechanisms in African trypanosome species.</title>
        <authorList>
            <person name="Jackson A.P."/>
            <person name="Berry A."/>
            <person name="Aslett M."/>
            <person name="Allison H.C."/>
            <person name="Burton P."/>
            <person name="Vavrova-Anderson J."/>
            <person name="Brown R."/>
            <person name="Browne H."/>
            <person name="Corton N."/>
            <person name="Hauser H."/>
            <person name="Gamble J."/>
            <person name="Gilderthorp R."/>
            <person name="Marcello L."/>
            <person name="McQuillan J."/>
            <person name="Otto T.D."/>
            <person name="Quail M.A."/>
            <person name="Sanders M.J."/>
            <person name="van Tonder A."/>
            <person name="Ginger M.L."/>
            <person name="Field M.C."/>
            <person name="Barry J.D."/>
            <person name="Hertz-Fowler C."/>
            <person name="Berriman M."/>
        </authorList>
    </citation>
    <scope>NUCLEOTIDE SEQUENCE [LARGE SCALE GENOMIC DNA]</scope>
    <source>
        <strain evidence="3 4">IL3000</strain>
    </source>
</reference>